<dbReference type="RefSeq" id="WP_114927754.1">
    <property type="nucleotide sequence ID" value="NZ_CP031229.1"/>
</dbReference>
<protein>
    <submittedName>
        <fullName evidence="2">Uncharacterized protein</fullName>
    </submittedName>
</protein>
<keyword evidence="3" id="KW-1185">Reference proteome</keyword>
<accession>A0A345NLT1</accession>
<dbReference type="AlphaFoldDB" id="A0A345NLT1"/>
<reference evidence="2 3" key="1">
    <citation type="submission" date="2018-07" db="EMBL/GenBank/DDBJ databases">
        <title>Complete genome sequencing of Ornithinimicrobium sp. AMA3305.</title>
        <authorList>
            <person name="Bae J.-W."/>
        </authorList>
    </citation>
    <scope>NUCLEOTIDE SEQUENCE [LARGE SCALE GENOMIC DNA]</scope>
    <source>
        <strain evidence="2 3">AMA3305</strain>
    </source>
</reference>
<evidence type="ECO:0000313" key="3">
    <source>
        <dbReference type="Proteomes" id="UP000253790"/>
    </source>
</evidence>
<dbReference type="Proteomes" id="UP000253790">
    <property type="component" value="Chromosome"/>
</dbReference>
<dbReference type="OrthoDB" id="3532716at2"/>
<proteinExistence type="predicted"/>
<evidence type="ECO:0000256" key="1">
    <source>
        <dbReference type="SAM" id="MobiDB-lite"/>
    </source>
</evidence>
<organism evidence="2 3">
    <name type="scientific">Ornithinimicrobium avium</name>
    <dbReference type="NCBI Taxonomy" id="2283195"/>
    <lineage>
        <taxon>Bacteria</taxon>
        <taxon>Bacillati</taxon>
        <taxon>Actinomycetota</taxon>
        <taxon>Actinomycetes</taxon>
        <taxon>Micrococcales</taxon>
        <taxon>Ornithinimicrobiaceae</taxon>
        <taxon>Ornithinimicrobium</taxon>
    </lineage>
</organism>
<feature type="region of interest" description="Disordered" evidence="1">
    <location>
        <begin position="117"/>
        <end position="166"/>
    </location>
</feature>
<sequence length="166" mass="18199">MTVPAPELRAWAQGDYPTEAAVELLIRAKGGRFARETQPWIQRPWPSSSLRCVDWDRLHHELSVFSGGERRLLNIAVSMGSPDHPVDLSNDLSGLDDELLLLVLAATAHAAGRPRLLSPATAVPDRAQARPATHNITPGQRTQPHPRPEDEQRAAQVPGRNEGPKP</sequence>
<dbReference type="KEGG" id="orn:DV701_07490"/>
<gene>
    <name evidence="2" type="ORF">DV701_07490</name>
</gene>
<name>A0A345NLT1_9MICO</name>
<dbReference type="EMBL" id="CP031229">
    <property type="protein sequence ID" value="AXH95989.1"/>
    <property type="molecule type" value="Genomic_DNA"/>
</dbReference>
<feature type="compositionally biased region" description="Polar residues" evidence="1">
    <location>
        <begin position="134"/>
        <end position="143"/>
    </location>
</feature>
<evidence type="ECO:0000313" key="2">
    <source>
        <dbReference type="EMBL" id="AXH95989.1"/>
    </source>
</evidence>